<organism evidence="1 2">
    <name type="scientific">Sphagnum jensenii</name>
    <dbReference type="NCBI Taxonomy" id="128206"/>
    <lineage>
        <taxon>Eukaryota</taxon>
        <taxon>Viridiplantae</taxon>
        <taxon>Streptophyta</taxon>
        <taxon>Embryophyta</taxon>
        <taxon>Bryophyta</taxon>
        <taxon>Sphagnophytina</taxon>
        <taxon>Sphagnopsida</taxon>
        <taxon>Sphagnales</taxon>
        <taxon>Sphagnaceae</taxon>
        <taxon>Sphagnum</taxon>
    </lineage>
</organism>
<protein>
    <submittedName>
        <fullName evidence="1">Uncharacterized protein</fullName>
    </submittedName>
</protein>
<proteinExistence type="predicted"/>
<keyword evidence="2" id="KW-1185">Reference proteome</keyword>
<dbReference type="EMBL" id="OZ023702">
    <property type="protein sequence ID" value="CAK9857089.1"/>
    <property type="molecule type" value="Genomic_DNA"/>
</dbReference>
<dbReference type="Proteomes" id="UP001497522">
    <property type="component" value="Chromosome 1"/>
</dbReference>
<evidence type="ECO:0000313" key="1">
    <source>
        <dbReference type="EMBL" id="CAK9857089.1"/>
    </source>
</evidence>
<name>A0ABP1A493_9BRYO</name>
<accession>A0ABP1A493</accession>
<reference evidence="1 2" key="1">
    <citation type="submission" date="2024-03" db="EMBL/GenBank/DDBJ databases">
        <authorList>
            <consortium name="ELIXIR-Norway"/>
            <consortium name="Elixir Norway"/>
        </authorList>
    </citation>
    <scope>NUCLEOTIDE SEQUENCE [LARGE SCALE GENOMIC DNA]</scope>
</reference>
<sequence>MNFPYLPLVKFHYLTPLLYMFPLHFLLSKNLLEVLCPLKSIDFIKCLHCKTHSHNLIFPLALWNIDSFPLNGLPEIPPLFSYSFAYPPASSRTLLLTYLSSLFSPLLELARRIVPPLVTEDHVAGK</sequence>
<evidence type="ECO:0000313" key="2">
    <source>
        <dbReference type="Proteomes" id="UP001497522"/>
    </source>
</evidence>
<gene>
    <name evidence="1" type="ORF">CSSPJE1EN2_LOCUS84</name>
</gene>